<keyword evidence="5" id="KW-0520">NAD</keyword>
<dbReference type="FunFam" id="3.40.50.1970:FF:000003">
    <property type="entry name" value="Alcohol dehydrogenase, iron-containing"/>
    <property type="match status" value="1"/>
</dbReference>
<dbReference type="Gene3D" id="3.40.605.10">
    <property type="entry name" value="Aldehyde Dehydrogenase, Chain A, domain 1"/>
    <property type="match status" value="1"/>
</dbReference>
<evidence type="ECO:0000259" key="11">
    <source>
        <dbReference type="Pfam" id="PF25137"/>
    </source>
</evidence>
<dbReference type="InterPro" id="IPR001670">
    <property type="entry name" value="ADH_Fe/GldA"/>
</dbReference>
<evidence type="ECO:0000313" key="13">
    <source>
        <dbReference type="Proteomes" id="UP000077342"/>
    </source>
</evidence>
<dbReference type="InterPro" id="IPR015590">
    <property type="entry name" value="Aldehyde_DH_dom"/>
</dbReference>
<sequence>MTTTQTEKASPIDAPAVGEDRKREVDAIVDAAAQAARAFRTLDQQQVDAIVEAMVRAGVRAAGELAGVAIEETGFGVFEDKVVKNYVATEFLHDYLRDKKSVGVIDEDVEHNIAYVAEPIGVVLAITPVTNPTSTVLFKAIVAAKTRNAILFRPSPYAVRSCERSLEVLRTAAEAAGMPPGALQVIPDAAHEVTHYLFKHPQVDFIWVTGGPKIVALANAAGKPGLSVGPGNAPIYIHKTADLKGAVVDILISKTFDSSVICPAEQTCVIDDEIYDGVIAEFERMGAQLLTPEQAKAVAEFAFGCGDKISLAAVGQKASELAARAGFSVSPTVKVLLTELPADLDELAAHPLVQEKLMPVLGVVRARSVAHAIDVAVLVTEHGGLGHTSAVYANDEKVIEAYGLAVRTGRILVNAPTSVGALGGVYNNLTPTFSLGCGTWGGSSTTENVNYRQLLNIKTVSRRRTPPQWFRVPSNTYFNEGALDNLRELDCETVVLVTDALTEERGVVDTLRGKLRTDHVQVFAEVTPEPDESTIRRGVALLARVQPDLLIAVGGGSVLDAGKAIRLFYEHPEKSLDDLTMPFLDPRKRVADYPVDRHRVQLVAVPTTSGTGSEVSPAAVLTVRGKKETLVDYSLVPDLAIVDPVLTSSMPPQLTADTGVDALTHALEAAVSIFASPYTDALCAQAARLIFDALPQAYEHPDDLSARTAMSNAATLAGLAFSNAFVGTNHALAHAVGAKFGISHGRANGIFLPHVLRYNASLPSKFMPAPGYSAYVAPDKYAQLGQLIFGGHEPDECRRRLFHGVDDLLDRLKMPRSLREFGVDEEAFLEALPALAMTAFEDLSNRTNPRMPLVSEITSLLRLGYYGDGSLGQSPGS</sequence>
<keyword evidence="6" id="KW-0511">Multifunctional enzyme</keyword>
<keyword evidence="3" id="KW-0560">Oxidoreductase</keyword>
<organism evidence="12 13">
    <name type="scientific">Mycobacterium ostraviense</name>
    <dbReference type="NCBI Taxonomy" id="2738409"/>
    <lineage>
        <taxon>Bacteria</taxon>
        <taxon>Bacillati</taxon>
        <taxon>Actinomycetota</taxon>
        <taxon>Actinomycetes</taxon>
        <taxon>Mycobacteriales</taxon>
        <taxon>Mycobacteriaceae</taxon>
        <taxon>Mycobacterium</taxon>
    </lineage>
</organism>
<evidence type="ECO:0000256" key="5">
    <source>
        <dbReference type="ARBA" id="ARBA00023027"/>
    </source>
</evidence>
<evidence type="ECO:0000256" key="3">
    <source>
        <dbReference type="ARBA" id="ARBA00023002"/>
    </source>
</evidence>
<dbReference type="NCBIfam" id="NF010378">
    <property type="entry name" value="PRK13805.1"/>
    <property type="match status" value="1"/>
</dbReference>
<feature type="domain" description="Aldehyde dehydrogenase" evidence="9">
    <location>
        <begin position="19"/>
        <end position="419"/>
    </location>
</feature>
<evidence type="ECO:0000256" key="1">
    <source>
        <dbReference type="ARBA" id="ARBA00001954"/>
    </source>
</evidence>
<dbReference type="InterPro" id="IPR056798">
    <property type="entry name" value="ADH_Fe_C"/>
</dbReference>
<accession>A0A164E901</accession>
<dbReference type="PANTHER" id="PTHR11496">
    <property type="entry name" value="ALCOHOL DEHYDROGENASE"/>
    <property type="match status" value="1"/>
</dbReference>
<comment type="similarity">
    <text evidence="8">In the C-terminal section; belongs to the iron-containing alcohol dehydrogenase family.</text>
</comment>
<evidence type="ECO:0000256" key="8">
    <source>
        <dbReference type="ARBA" id="ARBA00035645"/>
    </source>
</evidence>
<dbReference type="GO" id="GO:0046872">
    <property type="term" value="F:metal ion binding"/>
    <property type="evidence" value="ECO:0007669"/>
    <property type="project" value="InterPro"/>
</dbReference>
<dbReference type="GO" id="GO:0004022">
    <property type="term" value="F:alcohol dehydrogenase (NAD+) activity"/>
    <property type="evidence" value="ECO:0007669"/>
    <property type="project" value="InterPro"/>
</dbReference>
<keyword evidence="4" id="KW-0408">Iron</keyword>
<feature type="domain" description="Alcohol dehydrogenase iron-type/glycerol dehydrogenase GldA" evidence="10">
    <location>
        <begin position="473"/>
        <end position="644"/>
    </location>
</feature>
<proteinExistence type="inferred from homology"/>
<dbReference type="InterPro" id="IPR034789">
    <property type="entry name" value="AAD_C"/>
</dbReference>
<evidence type="ECO:0000256" key="4">
    <source>
        <dbReference type="ARBA" id="ARBA00023004"/>
    </source>
</evidence>
<dbReference type="InterPro" id="IPR039697">
    <property type="entry name" value="Alcohol_dehydrogenase_Fe"/>
</dbReference>
<dbReference type="InterPro" id="IPR016162">
    <property type="entry name" value="Ald_DH_N"/>
</dbReference>
<evidence type="ECO:0000256" key="7">
    <source>
        <dbReference type="ARBA" id="ARBA00035641"/>
    </source>
</evidence>
<dbReference type="FunFam" id="1.20.1090.10:FF:000001">
    <property type="entry name" value="Aldehyde-alcohol dehydrogenase"/>
    <property type="match status" value="1"/>
</dbReference>
<feature type="domain" description="Fe-containing alcohol dehydrogenase-like C-terminal" evidence="11">
    <location>
        <begin position="655"/>
        <end position="862"/>
    </location>
</feature>
<dbReference type="EMBL" id="LWCI01000033">
    <property type="protein sequence ID" value="KZS67190.1"/>
    <property type="molecule type" value="Genomic_DNA"/>
</dbReference>
<dbReference type="InterPro" id="IPR012079">
    <property type="entry name" value="Bifunc_Ald-ADH"/>
</dbReference>
<dbReference type="SUPFAM" id="SSF56796">
    <property type="entry name" value="Dehydroquinate synthase-like"/>
    <property type="match status" value="1"/>
</dbReference>
<reference evidence="13" key="1">
    <citation type="submission" date="2016-04" db="EMBL/GenBank/DDBJ databases">
        <authorList>
            <person name="Strapagiel D."/>
            <person name="Borowka P."/>
            <person name="Marciniak B."/>
            <person name="Bakula Z."/>
            <person name="Van Ingen J."/>
            <person name="Safianowska A."/>
            <person name="Dziadek J."/>
            <person name="Jagielski T."/>
        </authorList>
    </citation>
    <scope>NUCLEOTIDE SEQUENCE [LARGE SCALE GENOMIC DNA]</scope>
    <source>
        <strain evidence="13">1010001458</strain>
    </source>
</reference>
<dbReference type="GO" id="GO:0016620">
    <property type="term" value="F:oxidoreductase activity, acting on the aldehyde or oxo group of donors, NAD or NADP as acceptor"/>
    <property type="evidence" value="ECO:0007669"/>
    <property type="project" value="InterPro"/>
</dbReference>
<evidence type="ECO:0000256" key="6">
    <source>
        <dbReference type="ARBA" id="ARBA00023268"/>
    </source>
</evidence>
<dbReference type="Gene3D" id="3.40.50.1970">
    <property type="match status" value="1"/>
</dbReference>
<dbReference type="Gene3D" id="3.40.309.10">
    <property type="entry name" value="Aldehyde Dehydrogenase, Chain A, domain 2"/>
    <property type="match status" value="1"/>
</dbReference>
<dbReference type="Pfam" id="PF25137">
    <property type="entry name" value="ADH_Fe_C"/>
    <property type="match status" value="1"/>
</dbReference>
<name>A0A164E901_9MYCO</name>
<protein>
    <recommendedName>
        <fullName evidence="2">alcohol dehydrogenase</fullName>
        <ecNumber evidence="2">1.1.1.1</ecNumber>
    </recommendedName>
</protein>
<comment type="caution">
    <text evidence="12">The sequence shown here is derived from an EMBL/GenBank/DDBJ whole genome shotgun (WGS) entry which is preliminary data.</text>
</comment>
<gene>
    <name evidence="12" type="ORF">A4G28_20990</name>
</gene>
<evidence type="ECO:0000259" key="10">
    <source>
        <dbReference type="Pfam" id="PF00465"/>
    </source>
</evidence>
<dbReference type="Gene3D" id="1.20.1090.10">
    <property type="entry name" value="Dehydroquinate synthase-like - alpha domain"/>
    <property type="match status" value="1"/>
</dbReference>
<dbReference type="CDD" id="cd08178">
    <property type="entry name" value="AAD_C"/>
    <property type="match status" value="1"/>
</dbReference>
<dbReference type="AlphaFoldDB" id="A0A164E901"/>
<dbReference type="InterPro" id="IPR016161">
    <property type="entry name" value="Ald_DH/histidinol_DH"/>
</dbReference>
<comment type="similarity">
    <text evidence="7">In the N-terminal section; belongs to the aldehyde dehydrogenase family.</text>
</comment>
<dbReference type="RefSeq" id="WP_075509391.1">
    <property type="nucleotide sequence ID" value="NZ_CP089224.1"/>
</dbReference>
<dbReference type="CDD" id="cd07122">
    <property type="entry name" value="ALDH_F20_ACDH"/>
    <property type="match status" value="1"/>
</dbReference>
<dbReference type="PANTHER" id="PTHR11496:SF83">
    <property type="entry name" value="HYDROXYACID-OXOACID TRANSHYDROGENASE, MITOCHONDRIAL"/>
    <property type="match status" value="1"/>
</dbReference>
<evidence type="ECO:0000259" key="9">
    <source>
        <dbReference type="Pfam" id="PF00171"/>
    </source>
</evidence>
<keyword evidence="13" id="KW-1185">Reference proteome</keyword>
<dbReference type="InterPro" id="IPR018211">
    <property type="entry name" value="ADH_Fe_CS"/>
</dbReference>
<evidence type="ECO:0000313" key="12">
    <source>
        <dbReference type="EMBL" id="KZS67190.1"/>
    </source>
</evidence>
<dbReference type="Pfam" id="PF00171">
    <property type="entry name" value="Aldedh"/>
    <property type="match status" value="1"/>
</dbReference>
<dbReference type="Proteomes" id="UP000077342">
    <property type="component" value="Unassembled WGS sequence"/>
</dbReference>
<dbReference type="EC" id="1.1.1.1" evidence="2"/>
<dbReference type="InterPro" id="IPR016163">
    <property type="entry name" value="Ald_DH_C"/>
</dbReference>
<dbReference type="SUPFAM" id="SSF53720">
    <property type="entry name" value="ALDH-like"/>
    <property type="match status" value="1"/>
</dbReference>
<comment type="cofactor">
    <cofactor evidence="1">
        <name>Fe(2+)</name>
        <dbReference type="ChEBI" id="CHEBI:29033"/>
    </cofactor>
</comment>
<dbReference type="PROSITE" id="PS00913">
    <property type="entry name" value="ADH_IRON_1"/>
    <property type="match status" value="1"/>
</dbReference>
<evidence type="ECO:0000256" key="2">
    <source>
        <dbReference type="ARBA" id="ARBA00013190"/>
    </source>
</evidence>
<dbReference type="Pfam" id="PF00465">
    <property type="entry name" value="Fe-ADH"/>
    <property type="match status" value="1"/>
</dbReference>